<sequence>MTWILTGGENDSSTGAQGSQPTAPAQQATQAAPSASLSATASASSTPSATPSPDLSAPAPDDALEMSVFTTPSGNISCLLGEDSVSCTINDHDFVGNDSSCSGSSEPFTASVGVEGEASGSCGEDFASTGASLQYGASAKNDTFACTSSEEGIECWSQVTGQGFTLSRASSETTQR</sequence>
<gene>
    <name evidence="2" type="ORF">D5R93_01480</name>
</gene>
<evidence type="ECO:0000256" key="1">
    <source>
        <dbReference type="SAM" id="MobiDB-lite"/>
    </source>
</evidence>
<protein>
    <submittedName>
        <fullName evidence="2">Uncharacterized protein</fullName>
    </submittedName>
</protein>
<dbReference type="Proteomes" id="UP000273001">
    <property type="component" value="Chromosome"/>
</dbReference>
<proteinExistence type="predicted"/>
<reference evidence="2 3" key="1">
    <citation type="submission" date="2018-09" db="EMBL/GenBank/DDBJ databases">
        <authorList>
            <person name="Li J."/>
        </authorList>
    </citation>
    <scope>NUCLEOTIDE SEQUENCE [LARGE SCALE GENOMIC DNA]</scope>
    <source>
        <strain evidence="2 3">2129</strain>
    </source>
</reference>
<feature type="compositionally biased region" description="Polar residues" evidence="1">
    <location>
        <begin position="9"/>
        <end position="18"/>
    </location>
</feature>
<evidence type="ECO:0000313" key="2">
    <source>
        <dbReference type="EMBL" id="AYD89057.1"/>
    </source>
</evidence>
<accession>A0ABM6Z1G2</accession>
<name>A0ABM6Z1G2_9ACTO</name>
<dbReference type="EMBL" id="CP032514">
    <property type="protein sequence ID" value="AYD89057.1"/>
    <property type="molecule type" value="Genomic_DNA"/>
</dbReference>
<evidence type="ECO:0000313" key="3">
    <source>
        <dbReference type="Proteomes" id="UP000273001"/>
    </source>
</evidence>
<keyword evidence="3" id="KW-1185">Reference proteome</keyword>
<organism evidence="2 3">
    <name type="scientific">Actinomyces lilanjuaniae</name>
    <dbReference type="NCBI Taxonomy" id="2321394"/>
    <lineage>
        <taxon>Bacteria</taxon>
        <taxon>Bacillati</taxon>
        <taxon>Actinomycetota</taxon>
        <taxon>Actinomycetes</taxon>
        <taxon>Actinomycetales</taxon>
        <taxon>Actinomycetaceae</taxon>
        <taxon>Actinomyces</taxon>
    </lineage>
</organism>
<feature type="region of interest" description="Disordered" evidence="1">
    <location>
        <begin position="1"/>
        <end position="61"/>
    </location>
</feature>
<feature type="compositionally biased region" description="Low complexity" evidence="1">
    <location>
        <begin position="19"/>
        <end position="61"/>
    </location>
</feature>